<reference evidence="1" key="2">
    <citation type="submission" date="2013-10" db="EMBL/GenBank/DDBJ databases">
        <authorList>
            <person name="Aslett M."/>
        </authorList>
    </citation>
    <scope>NUCLEOTIDE SEQUENCE [LARGE SCALE GENOMIC DNA]</scope>
    <source>
        <strain evidence="1">Weybridge</strain>
    </source>
</reference>
<reference evidence="1" key="1">
    <citation type="submission" date="2013-10" db="EMBL/GenBank/DDBJ databases">
        <title>Genomic analysis of the causative agents of coccidiosis in chickens.</title>
        <authorList>
            <person name="Reid A.J."/>
            <person name="Blake D."/>
            <person name="Billington K."/>
            <person name="Browne H."/>
            <person name="Dunn M."/>
            <person name="Hung S."/>
            <person name="Kawahara F."/>
            <person name="Miranda-Saavedra D."/>
            <person name="Mourier T."/>
            <person name="Nagra H."/>
            <person name="Otto T.D."/>
            <person name="Rawlings N."/>
            <person name="Sanchez A."/>
            <person name="Sanders M."/>
            <person name="Subramaniam C."/>
            <person name="Tay Y."/>
            <person name="Dear P."/>
            <person name="Doerig C."/>
            <person name="Gruber A."/>
            <person name="Parkinson J."/>
            <person name="Shirley M."/>
            <person name="Wan K.L."/>
            <person name="Berriman M."/>
            <person name="Tomley F."/>
            <person name="Pain A."/>
        </authorList>
    </citation>
    <scope>NUCLEOTIDE SEQUENCE [LARGE SCALE GENOMIC DNA]</scope>
    <source>
        <strain evidence="1">Weybridge</strain>
    </source>
</reference>
<name>U6MBM7_EIMMA</name>
<proteinExistence type="predicted"/>
<dbReference type="OrthoDB" id="200187at2759"/>
<dbReference type="EMBL" id="HG721855">
    <property type="protein sequence ID" value="CDJ60463.1"/>
    <property type="molecule type" value="Genomic_DNA"/>
</dbReference>
<organism evidence="1 2">
    <name type="scientific">Eimeria maxima</name>
    <name type="common">Coccidian parasite</name>
    <dbReference type="NCBI Taxonomy" id="5804"/>
    <lineage>
        <taxon>Eukaryota</taxon>
        <taxon>Sar</taxon>
        <taxon>Alveolata</taxon>
        <taxon>Apicomplexa</taxon>
        <taxon>Conoidasida</taxon>
        <taxon>Coccidia</taxon>
        <taxon>Eucoccidiorida</taxon>
        <taxon>Eimeriorina</taxon>
        <taxon>Eimeriidae</taxon>
        <taxon>Eimeria</taxon>
    </lineage>
</organism>
<keyword evidence="2" id="KW-1185">Reference proteome</keyword>
<dbReference type="VEuPathDB" id="ToxoDB:EMWEY_00030780"/>
<evidence type="ECO:0000313" key="2">
    <source>
        <dbReference type="Proteomes" id="UP000030763"/>
    </source>
</evidence>
<dbReference type="Proteomes" id="UP000030763">
    <property type="component" value="Unassembled WGS sequence"/>
</dbReference>
<accession>U6MBM7</accession>
<evidence type="ECO:0000313" key="1">
    <source>
        <dbReference type="EMBL" id="CDJ60463.1"/>
    </source>
</evidence>
<dbReference type="RefSeq" id="XP_013337113.1">
    <property type="nucleotide sequence ID" value="XM_013481659.1"/>
</dbReference>
<sequence>MNRPAAPNWNKPLAALMDTILNGSIKFKHAAELDGALEVGENGRYRRPKWPKRLEMSAKQNFEENQFYCCVYEGN</sequence>
<gene>
    <name evidence="1" type="ORF">EMWEY_00030780</name>
</gene>
<protein>
    <submittedName>
        <fullName evidence="1">Translocation protein sec62, putative</fullName>
    </submittedName>
</protein>
<dbReference type="GeneID" id="25337064"/>
<dbReference type="AlphaFoldDB" id="U6MBM7"/>